<name>A0ABM0M416_SACKO</name>
<feature type="signal peptide" evidence="10">
    <location>
        <begin position="1"/>
        <end position="18"/>
    </location>
</feature>
<evidence type="ECO:0000256" key="9">
    <source>
        <dbReference type="SAM" id="MobiDB-lite"/>
    </source>
</evidence>
<keyword evidence="3 10" id="KW-0732">Signal</keyword>
<evidence type="ECO:0000259" key="13">
    <source>
        <dbReference type="PROSITE" id="PS51465"/>
    </source>
</evidence>
<dbReference type="Gene3D" id="3.30.60.30">
    <property type="match status" value="1"/>
</dbReference>
<evidence type="ECO:0000256" key="8">
    <source>
        <dbReference type="PROSITE-ProRule" id="PRU00500"/>
    </source>
</evidence>
<feature type="region of interest" description="Disordered" evidence="9">
    <location>
        <begin position="420"/>
        <end position="441"/>
    </location>
</feature>
<dbReference type="PROSITE" id="PS00484">
    <property type="entry name" value="THYROGLOBULIN_1_1"/>
    <property type="match status" value="2"/>
</dbReference>
<keyword evidence="6 8" id="KW-1015">Disulfide bond</keyword>
<evidence type="ECO:0000256" key="1">
    <source>
        <dbReference type="ARBA" id="ARBA00004613"/>
    </source>
</evidence>
<dbReference type="InterPro" id="IPR011992">
    <property type="entry name" value="EF-hand-dom_pair"/>
</dbReference>
<dbReference type="SMART" id="SM00211">
    <property type="entry name" value="TY"/>
    <property type="match status" value="2"/>
</dbReference>
<dbReference type="InterPro" id="IPR000716">
    <property type="entry name" value="Thyroglobulin_1"/>
</dbReference>
<keyword evidence="7" id="KW-0325">Glycoprotein</keyword>
<dbReference type="Pfam" id="PF10591">
    <property type="entry name" value="SPARC_Ca_bdg"/>
    <property type="match status" value="2"/>
</dbReference>
<evidence type="ECO:0000256" key="6">
    <source>
        <dbReference type="ARBA" id="ARBA00023157"/>
    </source>
</evidence>
<evidence type="ECO:0000256" key="3">
    <source>
        <dbReference type="ARBA" id="ARBA00022729"/>
    </source>
</evidence>
<dbReference type="RefSeq" id="XP_006814757.1">
    <property type="nucleotide sequence ID" value="XM_006814694.1"/>
</dbReference>
<keyword evidence="5" id="KW-0106">Calcium</keyword>
<dbReference type="CDD" id="cd16234">
    <property type="entry name" value="EFh_SPARC_SMOC"/>
    <property type="match status" value="2"/>
</dbReference>
<feature type="region of interest" description="Disordered" evidence="9">
    <location>
        <begin position="551"/>
        <end position="570"/>
    </location>
</feature>
<evidence type="ECO:0000259" key="11">
    <source>
        <dbReference type="PROSITE" id="PS50222"/>
    </source>
</evidence>
<proteinExistence type="predicted"/>
<feature type="compositionally biased region" description="Polar residues" evidence="9">
    <location>
        <begin position="420"/>
        <end position="431"/>
    </location>
</feature>
<dbReference type="Gene3D" id="1.10.238.10">
    <property type="entry name" value="EF-hand"/>
    <property type="match status" value="2"/>
</dbReference>
<feature type="region of interest" description="Disordered" evidence="9">
    <location>
        <begin position="315"/>
        <end position="335"/>
    </location>
</feature>
<reference evidence="15" key="1">
    <citation type="submission" date="2025-08" db="UniProtKB">
        <authorList>
            <consortium name="RefSeq"/>
        </authorList>
    </citation>
    <scope>IDENTIFICATION</scope>
    <source>
        <tissue evidence="15">Testes</tissue>
    </source>
</reference>
<dbReference type="SMART" id="SM00054">
    <property type="entry name" value="EFh"/>
    <property type="match status" value="2"/>
</dbReference>
<keyword evidence="2" id="KW-0964">Secreted</keyword>
<dbReference type="SMART" id="SM00280">
    <property type="entry name" value="KAZAL"/>
    <property type="match status" value="1"/>
</dbReference>
<evidence type="ECO:0000313" key="14">
    <source>
        <dbReference type="Proteomes" id="UP000694865"/>
    </source>
</evidence>
<dbReference type="CDD" id="cd00104">
    <property type="entry name" value="KAZAL_FS"/>
    <property type="match status" value="1"/>
</dbReference>
<keyword evidence="4" id="KW-0677">Repeat</keyword>
<evidence type="ECO:0000256" key="4">
    <source>
        <dbReference type="ARBA" id="ARBA00022737"/>
    </source>
</evidence>
<dbReference type="Pfam" id="PF07648">
    <property type="entry name" value="Kazal_2"/>
    <property type="match status" value="1"/>
</dbReference>
<evidence type="ECO:0000256" key="7">
    <source>
        <dbReference type="ARBA" id="ARBA00023180"/>
    </source>
</evidence>
<dbReference type="InterPro" id="IPR036857">
    <property type="entry name" value="Thyroglobulin_1_sf"/>
</dbReference>
<sequence>MRYLWLYISCVTIAGVIANPLFGSRFPIGNDDDRSDECNEDCSTVVQRAVCGSDGRTYGSRCELMRARCRGSTAEIQHKGVCQESSRCEAERKYNQEQANQGRQAGLFIPECTEEGSFREVQCYASTGYCWCVTDQGKPIPGSSVRYQQPHCNADDSRPNSRQGKSAHRNKGCSQSERQVFNNNLISIFKDEYARLPTKPPAANDEEYEGNPSLQALSAIDEHVDSVNQNVIDWKFSELDTNADSELDKKELKTITKMIKKIVEPRTCARNFAKYCDLDQDGSITNGEWAVCLGVDNISFRLFLSLNAEGVITEPQPVPSEIPPEIEEPETKPERISDEPTLVDRQTPQVPLIPIKEHSCQIDRQVALAEAETAPDADIFIPECTSDGKFRAAQCHAATQYCWCVLVDTGRPIPGTSTQYEMPECGTSNTPKVPDRDMKGCPTDKKERFLTSLFDKLTTDMVENMNAQEGATEPDPNDSLKESTAKWKFRQLDLNGNDLIDRKESAKFKKEIKSLKPKKCARSFSRYCDADEDRKITLTEWLDCYGLNKDEETTTSSKRRGPNPFIERLT</sequence>
<comment type="subcellular location">
    <subcellularLocation>
        <location evidence="1">Secreted</location>
    </subcellularLocation>
</comment>
<dbReference type="PANTHER" id="PTHR12352:SF30">
    <property type="entry name" value="FI05255P"/>
    <property type="match status" value="1"/>
</dbReference>
<dbReference type="Gene3D" id="4.10.800.10">
    <property type="entry name" value="Thyroglobulin type-1"/>
    <property type="match status" value="2"/>
</dbReference>
<dbReference type="PANTHER" id="PTHR12352">
    <property type="entry name" value="SECRETED MODULAR CALCIUM-BINDING PROTEIN"/>
    <property type="match status" value="1"/>
</dbReference>
<dbReference type="InterPro" id="IPR018247">
    <property type="entry name" value="EF_Hand_1_Ca_BS"/>
</dbReference>
<feature type="domain" description="Kazal-like" evidence="13">
    <location>
        <begin position="32"/>
        <end position="84"/>
    </location>
</feature>
<dbReference type="InterPro" id="IPR002048">
    <property type="entry name" value="EF_hand_dom"/>
</dbReference>
<evidence type="ECO:0000259" key="12">
    <source>
        <dbReference type="PROSITE" id="PS51162"/>
    </source>
</evidence>
<dbReference type="PROSITE" id="PS00018">
    <property type="entry name" value="EF_HAND_1"/>
    <property type="match status" value="2"/>
</dbReference>
<gene>
    <name evidence="15" type="primary">LOC100374767</name>
</gene>
<dbReference type="PROSITE" id="PS51465">
    <property type="entry name" value="KAZAL_2"/>
    <property type="match status" value="1"/>
</dbReference>
<feature type="domain" description="Thyroglobulin type-1" evidence="12">
    <location>
        <begin position="357"/>
        <end position="425"/>
    </location>
</feature>
<dbReference type="Proteomes" id="UP000694865">
    <property type="component" value="Unplaced"/>
</dbReference>
<dbReference type="SUPFAM" id="SSF100895">
    <property type="entry name" value="Kazal-type serine protease inhibitors"/>
    <property type="match status" value="1"/>
</dbReference>
<protein>
    <submittedName>
        <fullName evidence="15">SPARC-related modular calcium-binding protein 1-like isoform X1</fullName>
    </submittedName>
</protein>
<evidence type="ECO:0000256" key="5">
    <source>
        <dbReference type="ARBA" id="ARBA00022837"/>
    </source>
</evidence>
<dbReference type="CDD" id="cd00191">
    <property type="entry name" value="TY"/>
    <property type="match status" value="2"/>
</dbReference>
<dbReference type="PROSITE" id="PS51162">
    <property type="entry name" value="THYROGLOBULIN_1_2"/>
    <property type="match status" value="2"/>
</dbReference>
<dbReference type="SUPFAM" id="SSF47473">
    <property type="entry name" value="EF-hand"/>
    <property type="match status" value="2"/>
</dbReference>
<feature type="disulfide bond" evidence="8">
    <location>
        <begin position="132"/>
        <end position="152"/>
    </location>
</feature>
<dbReference type="InterPro" id="IPR002350">
    <property type="entry name" value="Kazal_dom"/>
</dbReference>
<feature type="domain" description="EF-hand" evidence="11">
    <location>
        <begin position="227"/>
        <end position="262"/>
    </location>
</feature>
<organism evidence="14 15">
    <name type="scientific">Saccoglossus kowalevskii</name>
    <name type="common">Acorn worm</name>
    <dbReference type="NCBI Taxonomy" id="10224"/>
    <lineage>
        <taxon>Eukaryota</taxon>
        <taxon>Metazoa</taxon>
        <taxon>Hemichordata</taxon>
        <taxon>Enteropneusta</taxon>
        <taxon>Harrimaniidae</taxon>
        <taxon>Saccoglossus</taxon>
    </lineage>
</organism>
<evidence type="ECO:0000313" key="15">
    <source>
        <dbReference type="RefSeq" id="XP_006814757.1"/>
    </source>
</evidence>
<dbReference type="InterPro" id="IPR019577">
    <property type="entry name" value="SPARC/Testican_Ca-bd-dom"/>
</dbReference>
<comment type="caution">
    <text evidence="8">Lacks conserved residue(s) required for the propagation of feature annotation.</text>
</comment>
<keyword evidence="14" id="KW-1185">Reference proteome</keyword>
<dbReference type="InterPro" id="IPR051950">
    <property type="entry name" value="Dev_reg/Prot_inhib"/>
</dbReference>
<feature type="disulfide bond" evidence="8">
    <location>
        <begin position="123"/>
        <end position="130"/>
    </location>
</feature>
<feature type="chain" id="PRO_5047432646" evidence="10">
    <location>
        <begin position="19"/>
        <end position="570"/>
    </location>
</feature>
<feature type="domain" description="Thyroglobulin type-1" evidence="12">
    <location>
        <begin position="85"/>
        <end position="152"/>
    </location>
</feature>
<evidence type="ECO:0000256" key="10">
    <source>
        <dbReference type="SAM" id="SignalP"/>
    </source>
</evidence>
<feature type="disulfide bond" evidence="8">
    <location>
        <begin position="395"/>
        <end position="402"/>
    </location>
</feature>
<dbReference type="Pfam" id="PF00086">
    <property type="entry name" value="Thyroglobulin_1"/>
    <property type="match status" value="2"/>
</dbReference>
<dbReference type="PROSITE" id="PS50222">
    <property type="entry name" value="EF_HAND_2"/>
    <property type="match status" value="1"/>
</dbReference>
<evidence type="ECO:0000256" key="2">
    <source>
        <dbReference type="ARBA" id="ARBA00022525"/>
    </source>
</evidence>
<dbReference type="GeneID" id="100374767"/>
<dbReference type="SUPFAM" id="SSF57610">
    <property type="entry name" value="Thyroglobulin type-1 domain"/>
    <property type="match status" value="2"/>
</dbReference>
<accession>A0ABM0M416</accession>
<dbReference type="InterPro" id="IPR036058">
    <property type="entry name" value="Kazal_dom_sf"/>
</dbReference>
<feature type="region of interest" description="Disordered" evidence="9">
    <location>
        <begin position="144"/>
        <end position="175"/>
    </location>
</feature>